<keyword evidence="1 3" id="KW-0853">WD repeat</keyword>
<dbReference type="PROSITE" id="PS50082">
    <property type="entry name" value="WD_REPEATS_2"/>
    <property type="match status" value="1"/>
</dbReference>
<gene>
    <name evidence="4" type="ORF">BWQ96_08854</name>
</gene>
<dbReference type="Pfam" id="PF00400">
    <property type="entry name" value="WD40"/>
    <property type="match status" value="2"/>
</dbReference>
<evidence type="ECO:0000256" key="1">
    <source>
        <dbReference type="ARBA" id="ARBA00022574"/>
    </source>
</evidence>
<keyword evidence="2" id="KW-0677">Repeat</keyword>
<organism evidence="4 5">
    <name type="scientific">Gracilariopsis chorda</name>
    <dbReference type="NCBI Taxonomy" id="448386"/>
    <lineage>
        <taxon>Eukaryota</taxon>
        <taxon>Rhodophyta</taxon>
        <taxon>Florideophyceae</taxon>
        <taxon>Rhodymeniophycidae</taxon>
        <taxon>Gracilariales</taxon>
        <taxon>Gracilariaceae</taxon>
        <taxon>Gracilariopsis</taxon>
    </lineage>
</organism>
<dbReference type="PANTHER" id="PTHR44019:SF23">
    <property type="entry name" value="F-BOX DOMAIN-CONTAINING PROTEIN"/>
    <property type="match status" value="1"/>
</dbReference>
<dbReference type="AlphaFoldDB" id="A0A2V3IH69"/>
<dbReference type="OrthoDB" id="756370at2759"/>
<dbReference type="EMBL" id="NBIV01000217">
    <property type="protein sequence ID" value="PXF41419.1"/>
    <property type="molecule type" value="Genomic_DNA"/>
</dbReference>
<dbReference type="InterPro" id="IPR015943">
    <property type="entry name" value="WD40/YVTN_repeat-like_dom_sf"/>
</dbReference>
<keyword evidence="5" id="KW-1185">Reference proteome</keyword>
<accession>A0A2V3IH69</accession>
<dbReference type="SUPFAM" id="SSF50978">
    <property type="entry name" value="WD40 repeat-like"/>
    <property type="match status" value="1"/>
</dbReference>
<dbReference type="InterPro" id="IPR036322">
    <property type="entry name" value="WD40_repeat_dom_sf"/>
</dbReference>
<dbReference type="PANTHER" id="PTHR44019">
    <property type="entry name" value="WD REPEAT-CONTAINING PROTEIN 55"/>
    <property type="match status" value="1"/>
</dbReference>
<dbReference type="InterPro" id="IPR001680">
    <property type="entry name" value="WD40_rpt"/>
</dbReference>
<sequence>MFTPWWEVEDDGYIHDNECHVLHAAGETKEVVWLLERAQWIVMRLQKSGINGVEQDVAIGIQVAEGSGGGQAELVRYLRLIGSAVRMSCGFVVENAYEAWFQMYGRVMWYAEQCERTRRLTCKVEECAPRPWVKPSVGVLNEAGGPVSESLRIGESCRKIVDICHGGDVIRVLWTDGNRVGFVTEYNRIHGNRKTYKLGSAVTESELSGGRGSSGRNNVLPLSRDFRCGAFSGNLKKLVTGHHDGRVVVWDIDSGYEVNHSVECPGTVARRFFRCESVSSGAYDTGRATCVAISGDGRTAVFGSEDGRVCIWNLHNHEAAGHPFQTMKVGGRVRGLDVSLDGKRIVCCRMYITPAIYVWDRNVGSEIAVPDEMQKDDVRCVAISRWRAGGERI</sequence>
<dbReference type="Proteomes" id="UP000247409">
    <property type="component" value="Unassembled WGS sequence"/>
</dbReference>
<comment type="caution">
    <text evidence="4">The sequence shown here is derived from an EMBL/GenBank/DDBJ whole genome shotgun (WGS) entry which is preliminary data.</text>
</comment>
<dbReference type="InterPro" id="IPR050505">
    <property type="entry name" value="WDR55/POC1"/>
</dbReference>
<dbReference type="Gene3D" id="2.130.10.10">
    <property type="entry name" value="YVTN repeat-like/Quinoprotein amine dehydrogenase"/>
    <property type="match status" value="1"/>
</dbReference>
<evidence type="ECO:0000313" key="5">
    <source>
        <dbReference type="Proteomes" id="UP000247409"/>
    </source>
</evidence>
<reference evidence="4 5" key="1">
    <citation type="journal article" date="2018" name="Mol. Biol. Evol.">
        <title>Analysis of the draft genome of the red seaweed Gracilariopsis chorda provides insights into genome size evolution in Rhodophyta.</title>
        <authorList>
            <person name="Lee J."/>
            <person name="Yang E.C."/>
            <person name="Graf L."/>
            <person name="Yang J.H."/>
            <person name="Qiu H."/>
            <person name="Zel Zion U."/>
            <person name="Chan C.X."/>
            <person name="Stephens T.G."/>
            <person name="Weber A.P.M."/>
            <person name="Boo G.H."/>
            <person name="Boo S.M."/>
            <person name="Kim K.M."/>
            <person name="Shin Y."/>
            <person name="Jung M."/>
            <person name="Lee S.J."/>
            <person name="Yim H.S."/>
            <person name="Lee J.H."/>
            <person name="Bhattacharya D."/>
            <person name="Yoon H.S."/>
        </authorList>
    </citation>
    <scope>NUCLEOTIDE SEQUENCE [LARGE SCALE GENOMIC DNA]</scope>
    <source>
        <strain evidence="4 5">SKKU-2015</strain>
        <tissue evidence="4">Whole body</tissue>
    </source>
</reference>
<evidence type="ECO:0000313" key="4">
    <source>
        <dbReference type="EMBL" id="PXF41419.1"/>
    </source>
</evidence>
<evidence type="ECO:0000256" key="2">
    <source>
        <dbReference type="ARBA" id="ARBA00022737"/>
    </source>
</evidence>
<proteinExistence type="predicted"/>
<evidence type="ECO:0000256" key="3">
    <source>
        <dbReference type="PROSITE-ProRule" id="PRU00221"/>
    </source>
</evidence>
<dbReference type="SMART" id="SM00320">
    <property type="entry name" value="WD40"/>
    <property type="match status" value="3"/>
</dbReference>
<name>A0A2V3IH69_9FLOR</name>
<feature type="repeat" description="WD" evidence="3">
    <location>
        <begin position="230"/>
        <end position="260"/>
    </location>
</feature>
<protein>
    <submittedName>
        <fullName evidence="4">Uncharacterized protein</fullName>
    </submittedName>
</protein>